<reference evidence="1 2" key="1">
    <citation type="submission" date="2016-01" db="EMBL/GenBank/DDBJ databases">
        <title>Biosynthesis of antibiotic leucinostatins and their inhibition on Phytophthora in bio-control Purpureocillium lilacinum.</title>
        <authorList>
            <person name="Wang G."/>
            <person name="Liu Z."/>
            <person name="Lin R."/>
            <person name="Li E."/>
            <person name="Mao Z."/>
            <person name="Ling J."/>
            <person name="Yin W."/>
            <person name="Xie B."/>
        </authorList>
    </citation>
    <scope>NUCLEOTIDE SEQUENCE [LARGE SCALE GENOMIC DNA]</scope>
    <source>
        <strain evidence="1">PLBJ-1</strain>
    </source>
</reference>
<protein>
    <submittedName>
        <fullName evidence="1">Uncharacterized protein</fullName>
    </submittedName>
</protein>
<proteinExistence type="predicted"/>
<dbReference type="EMBL" id="LSBH01000006">
    <property type="protein sequence ID" value="OAQ77244.1"/>
    <property type="molecule type" value="Genomic_DNA"/>
</dbReference>
<organism evidence="1 2">
    <name type="scientific">Purpureocillium lilacinum</name>
    <name type="common">Paecilomyces lilacinus</name>
    <dbReference type="NCBI Taxonomy" id="33203"/>
    <lineage>
        <taxon>Eukaryota</taxon>
        <taxon>Fungi</taxon>
        <taxon>Dikarya</taxon>
        <taxon>Ascomycota</taxon>
        <taxon>Pezizomycotina</taxon>
        <taxon>Sordariomycetes</taxon>
        <taxon>Hypocreomycetidae</taxon>
        <taxon>Hypocreales</taxon>
        <taxon>Ophiocordycipitaceae</taxon>
        <taxon>Purpureocillium</taxon>
    </lineage>
</organism>
<dbReference type="AlphaFoldDB" id="A0A179GH97"/>
<dbReference type="Proteomes" id="UP000078240">
    <property type="component" value="Unassembled WGS sequence"/>
</dbReference>
<name>A0A179GH97_PURLI</name>
<evidence type="ECO:0000313" key="2">
    <source>
        <dbReference type="Proteomes" id="UP000078240"/>
    </source>
</evidence>
<evidence type="ECO:0000313" key="1">
    <source>
        <dbReference type="EMBL" id="OAQ77244.1"/>
    </source>
</evidence>
<gene>
    <name evidence="1" type="ORF">VFPBJ_07716</name>
</gene>
<sequence>MPGRLEPEEEPYTIRLHLLSRLVWSVFDDISEIKVLEDANDSSSESKPFLGHPIALEPVSDFGLRTMLVTEGSLELKQAGFVALPDEWIAPMLTVQRDDNVPLTIGDFVTQVHAWLQIHKQDILDANEELSGKDHEGFDYMYWGWIWVPTLKDLEPEEGDPRFQLYLRFVDPTGERQF</sequence>
<accession>A0A179GH97</accession>
<comment type="caution">
    <text evidence="1">The sequence shown here is derived from an EMBL/GenBank/DDBJ whole genome shotgun (WGS) entry which is preliminary data.</text>
</comment>